<dbReference type="GO" id="GO:0015643">
    <property type="term" value="F:toxic substance binding"/>
    <property type="evidence" value="ECO:0007669"/>
    <property type="project" value="InterPro"/>
</dbReference>
<dbReference type="NCBIfam" id="TIGR02384">
    <property type="entry name" value="RelB_DinJ"/>
    <property type="match status" value="1"/>
</dbReference>
<evidence type="ECO:0000313" key="4">
    <source>
        <dbReference type="Proteomes" id="UP000244755"/>
    </source>
</evidence>
<dbReference type="RefSeq" id="WP_099953009.1">
    <property type="nucleotide sequence ID" value="NZ_CP028843.1"/>
</dbReference>
<dbReference type="OrthoDB" id="9799097at2"/>
<dbReference type="PANTHER" id="PTHR38781">
    <property type="entry name" value="ANTITOXIN DINJ-RELATED"/>
    <property type="match status" value="1"/>
</dbReference>
<dbReference type="GO" id="GO:0044010">
    <property type="term" value="P:single-species biofilm formation"/>
    <property type="evidence" value="ECO:0007669"/>
    <property type="project" value="InterPro"/>
</dbReference>
<evidence type="ECO:0000256" key="2">
    <source>
        <dbReference type="ARBA" id="ARBA00022649"/>
    </source>
</evidence>
<evidence type="ECO:0000256" key="1">
    <source>
        <dbReference type="ARBA" id="ARBA00010562"/>
    </source>
</evidence>
<dbReference type="InterPro" id="IPR007337">
    <property type="entry name" value="RelB/DinJ"/>
</dbReference>
<keyword evidence="2" id="KW-1277">Toxin-antitoxin system</keyword>
<dbReference type="Gene3D" id="1.10.1220.10">
    <property type="entry name" value="Met repressor-like"/>
    <property type="match status" value="1"/>
</dbReference>
<dbReference type="GO" id="GO:0000987">
    <property type="term" value="F:cis-regulatory region sequence-specific DNA binding"/>
    <property type="evidence" value="ECO:0007669"/>
    <property type="project" value="InterPro"/>
</dbReference>
<dbReference type="KEGG" id="mee:DA075_09605"/>
<dbReference type="AlphaFoldDB" id="A0A2R4WHW9"/>
<dbReference type="InterPro" id="IPR026262">
    <property type="entry name" value="DinJ"/>
</dbReference>
<dbReference type="GO" id="GO:0006355">
    <property type="term" value="P:regulation of DNA-templated transcription"/>
    <property type="evidence" value="ECO:0007669"/>
    <property type="project" value="InterPro"/>
</dbReference>
<sequence length="87" mass="9341">MAAEMQGMVRIDAAMERDAAAVLADIGLTVSEAGRLMLIRTAREHALPFDPFVPNETTMAATREVCDGRLSPFDSVEASMADLQSQA</sequence>
<dbReference type="InterPro" id="IPR013321">
    <property type="entry name" value="Arc_rbn_hlx_hlx"/>
</dbReference>
<dbReference type="Pfam" id="PF04221">
    <property type="entry name" value="RelB"/>
    <property type="match status" value="1"/>
</dbReference>
<dbReference type="PANTHER" id="PTHR38781:SF1">
    <property type="entry name" value="ANTITOXIN DINJ-RELATED"/>
    <property type="match status" value="1"/>
</dbReference>
<gene>
    <name evidence="3" type="ORF">DA075_09605</name>
</gene>
<keyword evidence="4" id="KW-1185">Reference proteome</keyword>
<evidence type="ECO:0000313" key="3">
    <source>
        <dbReference type="EMBL" id="AWB21130.1"/>
    </source>
</evidence>
<accession>A0A2R4WHW9</accession>
<dbReference type="EMBL" id="CP028843">
    <property type="protein sequence ID" value="AWB21130.1"/>
    <property type="molecule type" value="Genomic_DNA"/>
</dbReference>
<dbReference type="PIRSF" id="PIRSF003108">
    <property type="entry name" value="DinJ"/>
    <property type="match status" value="1"/>
</dbReference>
<organism evidence="3 4">
    <name type="scientific">Methylobacterium currus</name>
    <dbReference type="NCBI Taxonomy" id="2051553"/>
    <lineage>
        <taxon>Bacteria</taxon>
        <taxon>Pseudomonadati</taxon>
        <taxon>Pseudomonadota</taxon>
        <taxon>Alphaproteobacteria</taxon>
        <taxon>Hyphomicrobiales</taxon>
        <taxon>Methylobacteriaceae</taxon>
        <taxon>Methylobacterium</taxon>
    </lineage>
</organism>
<proteinExistence type="inferred from homology"/>
<comment type="similarity">
    <text evidence="1">Belongs to the RelB/DinJ antitoxin family.</text>
</comment>
<name>A0A2R4WHW9_9HYPH</name>
<reference evidence="3 4" key="1">
    <citation type="submission" date="2018-04" db="EMBL/GenBank/DDBJ databases">
        <title>Methylobacterium sp. PR1016A genome.</title>
        <authorList>
            <person name="Park W."/>
        </authorList>
    </citation>
    <scope>NUCLEOTIDE SEQUENCE [LARGE SCALE GENOMIC DNA]</scope>
    <source>
        <strain evidence="3 4">PR1016A</strain>
    </source>
</reference>
<dbReference type="Proteomes" id="UP000244755">
    <property type="component" value="Chromosome 1"/>
</dbReference>
<dbReference type="GO" id="GO:0006351">
    <property type="term" value="P:DNA-templated transcription"/>
    <property type="evidence" value="ECO:0007669"/>
    <property type="project" value="TreeGrafter"/>
</dbReference>
<protein>
    <submittedName>
        <fullName evidence="3">Type II toxin-antitoxin system antitoxin, RelB/DinJ family</fullName>
    </submittedName>
</protein>